<name>A0A9D7HMR5_9PROT</name>
<comment type="caution">
    <text evidence="1">The sequence shown here is derived from an EMBL/GenBank/DDBJ whole genome shotgun (WGS) entry which is preliminary data.</text>
</comment>
<dbReference type="NCBIfam" id="TIGR01863">
    <property type="entry name" value="cas_Csd1"/>
    <property type="match status" value="1"/>
</dbReference>
<proteinExistence type="predicted"/>
<dbReference type="EMBL" id="JADJEV010000004">
    <property type="protein sequence ID" value="MBK6974033.1"/>
    <property type="molecule type" value="Genomic_DNA"/>
</dbReference>
<dbReference type="AlphaFoldDB" id="A0A9D7HMR5"/>
<evidence type="ECO:0000313" key="2">
    <source>
        <dbReference type="Proteomes" id="UP000807785"/>
    </source>
</evidence>
<protein>
    <submittedName>
        <fullName evidence="1">Type I-C CRISPR-associated protein Cas8c/Csd1</fullName>
    </submittedName>
</protein>
<organism evidence="1 2">
    <name type="scientific">Candidatus Methylophosphatis roskildensis</name>
    <dbReference type="NCBI Taxonomy" id="2899263"/>
    <lineage>
        <taxon>Bacteria</taxon>
        <taxon>Pseudomonadati</taxon>
        <taxon>Pseudomonadota</taxon>
        <taxon>Betaproteobacteria</taxon>
        <taxon>Nitrosomonadales</taxon>
        <taxon>Sterolibacteriaceae</taxon>
        <taxon>Candidatus Methylophosphatis</taxon>
    </lineage>
</organism>
<evidence type="ECO:0000313" key="1">
    <source>
        <dbReference type="EMBL" id="MBK6974033.1"/>
    </source>
</evidence>
<reference evidence="1" key="1">
    <citation type="submission" date="2020-10" db="EMBL/GenBank/DDBJ databases">
        <title>Connecting structure to function with the recovery of over 1000 high-quality activated sludge metagenome-assembled genomes encoding full-length rRNA genes using long-read sequencing.</title>
        <authorList>
            <person name="Singleton C.M."/>
            <person name="Petriglieri F."/>
            <person name="Kristensen J.M."/>
            <person name="Kirkegaard R.H."/>
            <person name="Michaelsen T.Y."/>
            <person name="Andersen M.H."/>
            <person name="Karst S.M."/>
            <person name="Dueholm M.S."/>
            <person name="Nielsen P.H."/>
            <person name="Albertsen M."/>
        </authorList>
    </citation>
    <scope>NUCLEOTIDE SEQUENCE</scope>
    <source>
        <strain evidence="1">Bjer_18-Q3-R1-45_BAT3C.347</strain>
    </source>
</reference>
<dbReference type="Proteomes" id="UP000807785">
    <property type="component" value="Unassembled WGS sequence"/>
</dbReference>
<dbReference type="InterPro" id="IPR010144">
    <property type="entry name" value="CRISPR-assoc_prot_Csd1-typ"/>
</dbReference>
<gene>
    <name evidence="1" type="primary">cas8c</name>
    <name evidence="1" type="ORF">IPH26_14225</name>
</gene>
<dbReference type="Pfam" id="PF09709">
    <property type="entry name" value="Cas_Csd1"/>
    <property type="match status" value="1"/>
</dbReference>
<sequence>MILTALNDYYRRKMADPDPARRLPAFGFEDKEIPFVIELGSDGSLAAIKDTRSGDGKKKTAARFLVPKGVKKTSGIAANLLWDTAEYAVGVDTKDKPERVVQQHAAFRARIDALPDAAQADAGIVALRRFLDDQPQRALAADPLWEEIRSANPVVSFRLAEDSDLICQRPAIVESASQVTNQEADVTESMCLVTGSRHEAERLHTAIKGVWGAQTSGANIVSFNLDAFNSYGKSQGANAPVGKHAAFAYTTALNHLLAKGSAQRIQVGDASTVFWAQQQDEVEDVFAQFFGETDDPDARTVQVKALLEAVDTGKFDGGRGEKRFYVLGLAPNAARIAVRFWHAAPLRSIASRVAAWFSDLEVGRGPNDPEYPSLFRLLTAISVQGKADNIPPNLGGDVMRSILAGTPFPAMWLNAAVQRCRAEQRVTYLRAAAIKACLNRSIRRNDNEKEFAPMLDPSNTNTAYRLGRLFAALEKIQEEASPGLNATIRDRYYGAASTTPVTVFTSLLRLKNAHLKKLNPGRTVWFEKLLAEVLGEVADFPAHLMLPDQGRFALGYYHQRQSFFTKHTDEHPNTSEGK</sequence>
<accession>A0A9D7HMR5</accession>
<dbReference type="CDD" id="cd09757">
    <property type="entry name" value="Cas8c_I-C"/>
    <property type="match status" value="1"/>
</dbReference>